<organism evidence="1 2">
    <name type="scientific">Halobacillus andaensis</name>
    <dbReference type="NCBI Taxonomy" id="1176239"/>
    <lineage>
        <taxon>Bacteria</taxon>
        <taxon>Bacillati</taxon>
        <taxon>Bacillota</taxon>
        <taxon>Bacilli</taxon>
        <taxon>Bacillales</taxon>
        <taxon>Bacillaceae</taxon>
        <taxon>Halobacillus</taxon>
    </lineage>
</organism>
<dbReference type="AlphaFoldDB" id="A0A917B2H4"/>
<gene>
    <name evidence="1" type="primary">gerPD</name>
    <name evidence="1" type="ORF">GCM10010954_12990</name>
</gene>
<dbReference type="Proteomes" id="UP000660110">
    <property type="component" value="Unassembled WGS sequence"/>
</dbReference>
<comment type="caution">
    <text evidence="1">The sequence shown here is derived from an EMBL/GenBank/DDBJ whole genome shotgun (WGS) entry which is preliminary data.</text>
</comment>
<dbReference type="RefSeq" id="WP_188376625.1">
    <property type="nucleotide sequence ID" value="NZ_BMEL01000001.1"/>
</dbReference>
<sequence length="63" mass="7135">MNFTVHNYGLDVGNVHVTSVTTSSVFLIGDNRTIRLRSYFDTPPESLIIGPYTEETEEIENDE</sequence>
<dbReference type="EMBL" id="BMEL01000001">
    <property type="protein sequence ID" value="GGF15756.1"/>
    <property type="molecule type" value="Genomic_DNA"/>
</dbReference>
<reference evidence="1" key="1">
    <citation type="journal article" date="2014" name="Int. J. Syst. Evol. Microbiol.">
        <title>Complete genome sequence of Corynebacterium casei LMG S-19264T (=DSM 44701T), isolated from a smear-ripened cheese.</title>
        <authorList>
            <consortium name="US DOE Joint Genome Institute (JGI-PGF)"/>
            <person name="Walter F."/>
            <person name="Albersmeier A."/>
            <person name="Kalinowski J."/>
            <person name="Ruckert C."/>
        </authorList>
    </citation>
    <scope>NUCLEOTIDE SEQUENCE</scope>
    <source>
        <strain evidence="1">CGMCC 1.12153</strain>
    </source>
</reference>
<reference evidence="1" key="2">
    <citation type="submission" date="2020-09" db="EMBL/GenBank/DDBJ databases">
        <authorList>
            <person name="Sun Q."/>
            <person name="Zhou Y."/>
        </authorList>
    </citation>
    <scope>NUCLEOTIDE SEQUENCE</scope>
    <source>
        <strain evidence="1">CGMCC 1.12153</strain>
    </source>
</reference>
<proteinExistence type="predicted"/>
<protein>
    <submittedName>
        <fullName evidence="1">Spore germination protein GerPD</fullName>
    </submittedName>
</protein>
<name>A0A917B2H4_HALAA</name>
<evidence type="ECO:0000313" key="2">
    <source>
        <dbReference type="Proteomes" id="UP000660110"/>
    </source>
</evidence>
<keyword evidence="2" id="KW-1185">Reference proteome</keyword>
<accession>A0A917B2H4</accession>
<evidence type="ECO:0000313" key="1">
    <source>
        <dbReference type="EMBL" id="GGF15756.1"/>
    </source>
</evidence>